<evidence type="ECO:0000256" key="7">
    <source>
        <dbReference type="ARBA" id="ARBA00023136"/>
    </source>
</evidence>
<dbReference type="PANTHER" id="PTHR30469:SF12">
    <property type="entry name" value="MULTIDRUG RESISTANCE PROTEIN MDTA"/>
    <property type="match status" value="1"/>
</dbReference>
<dbReference type="InterPro" id="IPR058625">
    <property type="entry name" value="MdtA-like_BSH"/>
</dbReference>
<dbReference type="Pfam" id="PF25917">
    <property type="entry name" value="BSH_RND"/>
    <property type="match status" value="1"/>
</dbReference>
<evidence type="ECO:0000256" key="11">
    <source>
        <dbReference type="SAM" id="Phobius"/>
    </source>
</evidence>
<feature type="domain" description="Multidrug resistance protein MdtA-like beta-barrel" evidence="14">
    <location>
        <begin position="232"/>
        <end position="314"/>
    </location>
</feature>
<feature type="domain" description="Multidrug resistance protein MdtA-like alpha-helical hairpin" evidence="12">
    <location>
        <begin position="126"/>
        <end position="195"/>
    </location>
</feature>
<evidence type="ECO:0000256" key="3">
    <source>
        <dbReference type="ARBA" id="ARBA00022448"/>
    </source>
</evidence>
<keyword evidence="5 9" id="KW-0997">Cell inner membrane</keyword>
<accession>A0A345CSH6</accession>
<evidence type="ECO:0000256" key="9">
    <source>
        <dbReference type="HAMAP-Rule" id="MF_01422"/>
    </source>
</evidence>
<dbReference type="Gene3D" id="2.40.30.170">
    <property type="match status" value="1"/>
</dbReference>
<dbReference type="InterPro" id="IPR006143">
    <property type="entry name" value="RND_pump_MFP"/>
</dbReference>
<sequence>MNKSTGRSRKFFWFFIALSLAVAGTYWWLNHTAMQATDADVARQSQSRGKGGRHGAALPPVQATEAVTESVPQFLSGLGTVTAANIVTLRSRVDGELTAIHFDEGQEVQAGQLLAEIDPRPWQVALAQAQGQLAKDQATLANARRDLARYEQLAKNKLVSQQELDAQRALVSETSGTLKIDEANVASAELNLTWSRVTSPISGRVGLRQVDVGNYVTSGDSNGIVVITQTHPIDLVFSLPENDIVGILAAQKGGPVVVEAWDRSNSHLLTRGTLLGLDNQVDTTTGTIKLKARFANADDALFPNQFVNARMKINTLHDAVVIPAAALQMGNEGHFVWVVNAENNVSKKVVTPGPEDSQRVVIAAGLNAGERVVTDGIDRLTEGASVEVIAPHSPSVASGSLPAKGAGA</sequence>
<comment type="similarity">
    <text evidence="2 9">Belongs to the membrane fusion protein (MFP) (TC 8.A.1) family.</text>
</comment>
<evidence type="ECO:0000256" key="6">
    <source>
        <dbReference type="ARBA" id="ARBA00022729"/>
    </source>
</evidence>
<evidence type="ECO:0000259" key="14">
    <source>
        <dbReference type="Pfam" id="PF25944"/>
    </source>
</evidence>
<evidence type="ECO:0000256" key="1">
    <source>
        <dbReference type="ARBA" id="ARBA00004417"/>
    </source>
</evidence>
<dbReference type="HAMAP" id="MF_01422">
    <property type="entry name" value="MdtA"/>
    <property type="match status" value="1"/>
</dbReference>
<dbReference type="InterPro" id="IPR022824">
    <property type="entry name" value="Multidrug-R_MdtA"/>
</dbReference>
<keyword evidence="6" id="KW-0732">Signal</keyword>
<evidence type="ECO:0000259" key="13">
    <source>
        <dbReference type="Pfam" id="PF25917"/>
    </source>
</evidence>
<dbReference type="InterPro" id="IPR058627">
    <property type="entry name" value="MdtA-like_C"/>
</dbReference>
<dbReference type="InterPro" id="IPR058624">
    <property type="entry name" value="MdtA-like_HH"/>
</dbReference>
<keyword evidence="4 9" id="KW-1003">Cell membrane</keyword>
<proteinExistence type="inferred from homology"/>
<dbReference type="EMBL" id="CP013970">
    <property type="protein sequence ID" value="AXF76393.1"/>
    <property type="molecule type" value="Genomic_DNA"/>
</dbReference>
<organism evidence="16 17">
    <name type="scientific">Erwinia tracheiphila</name>
    <dbReference type="NCBI Taxonomy" id="65700"/>
    <lineage>
        <taxon>Bacteria</taxon>
        <taxon>Pseudomonadati</taxon>
        <taxon>Pseudomonadota</taxon>
        <taxon>Gammaproteobacteria</taxon>
        <taxon>Enterobacterales</taxon>
        <taxon>Erwiniaceae</taxon>
        <taxon>Erwinia</taxon>
    </lineage>
</organism>
<dbReference type="InterPro" id="IPR058626">
    <property type="entry name" value="MdtA-like_b-barrel"/>
</dbReference>
<dbReference type="Pfam" id="PF25967">
    <property type="entry name" value="RND-MFP_C"/>
    <property type="match status" value="1"/>
</dbReference>
<dbReference type="RefSeq" id="WP_233480392.1">
    <property type="nucleotide sequence ID" value="NZ_CP013970.1"/>
</dbReference>
<evidence type="ECO:0000256" key="4">
    <source>
        <dbReference type="ARBA" id="ARBA00022475"/>
    </source>
</evidence>
<evidence type="ECO:0000256" key="10">
    <source>
        <dbReference type="SAM" id="Coils"/>
    </source>
</evidence>
<dbReference type="Proteomes" id="UP000264980">
    <property type="component" value="Chromosome"/>
</dbReference>
<feature type="coiled-coil region" evidence="10">
    <location>
        <begin position="126"/>
        <end position="153"/>
    </location>
</feature>
<comment type="subunit">
    <text evidence="8 9">Part of a tripartite efflux system composed of MdtA, MdtB and MdtC.</text>
</comment>
<keyword evidence="11" id="KW-1133">Transmembrane helix</keyword>
<dbReference type="FunFam" id="2.40.420.20:FF:000001">
    <property type="entry name" value="Efflux RND transporter periplasmic adaptor subunit"/>
    <property type="match status" value="1"/>
</dbReference>
<dbReference type="FunFam" id="1.10.287.470:FF:000005">
    <property type="entry name" value="Multidrug resistance protein MdtA"/>
    <property type="match status" value="1"/>
</dbReference>
<dbReference type="AlphaFoldDB" id="A0A345CSH6"/>
<evidence type="ECO:0000256" key="2">
    <source>
        <dbReference type="ARBA" id="ARBA00009477"/>
    </source>
</evidence>
<dbReference type="PANTHER" id="PTHR30469">
    <property type="entry name" value="MULTIDRUG RESISTANCE PROTEIN MDTA"/>
    <property type="match status" value="1"/>
</dbReference>
<gene>
    <name evidence="9" type="primary">mdtA</name>
    <name evidence="16" type="ORF">AV903_10555</name>
</gene>
<evidence type="ECO:0000259" key="15">
    <source>
        <dbReference type="Pfam" id="PF25967"/>
    </source>
</evidence>
<name>A0A345CSH6_9GAMM</name>
<evidence type="ECO:0000259" key="12">
    <source>
        <dbReference type="Pfam" id="PF25876"/>
    </source>
</evidence>
<dbReference type="SUPFAM" id="SSF111369">
    <property type="entry name" value="HlyD-like secretion proteins"/>
    <property type="match status" value="1"/>
</dbReference>
<dbReference type="FunFam" id="2.40.30.170:FF:000006">
    <property type="entry name" value="Multidrug resistance protein MdtA"/>
    <property type="match status" value="1"/>
</dbReference>
<evidence type="ECO:0000313" key="16">
    <source>
        <dbReference type="EMBL" id="AXF76393.1"/>
    </source>
</evidence>
<dbReference type="GO" id="GO:0015562">
    <property type="term" value="F:efflux transmembrane transporter activity"/>
    <property type="evidence" value="ECO:0007669"/>
    <property type="project" value="TreeGrafter"/>
</dbReference>
<evidence type="ECO:0000256" key="8">
    <source>
        <dbReference type="ARBA" id="ARBA00063762"/>
    </source>
</evidence>
<keyword evidence="3 9" id="KW-0813">Transport</keyword>
<dbReference type="Pfam" id="PF25944">
    <property type="entry name" value="Beta-barrel_RND"/>
    <property type="match status" value="1"/>
</dbReference>
<dbReference type="GO" id="GO:0005886">
    <property type="term" value="C:plasma membrane"/>
    <property type="evidence" value="ECO:0007669"/>
    <property type="project" value="UniProtKB-SubCell"/>
</dbReference>
<keyword evidence="10" id="KW-0175">Coiled coil</keyword>
<dbReference type="GO" id="GO:1990281">
    <property type="term" value="C:efflux pump complex"/>
    <property type="evidence" value="ECO:0007669"/>
    <property type="project" value="TreeGrafter"/>
</dbReference>
<evidence type="ECO:0000256" key="5">
    <source>
        <dbReference type="ARBA" id="ARBA00022519"/>
    </source>
</evidence>
<keyword evidence="7 9" id="KW-0472">Membrane</keyword>
<dbReference type="NCBIfam" id="NF008589">
    <property type="entry name" value="PRK11556.1"/>
    <property type="match status" value="1"/>
</dbReference>
<dbReference type="Pfam" id="PF25876">
    <property type="entry name" value="HH_MFP_RND"/>
    <property type="match status" value="1"/>
</dbReference>
<evidence type="ECO:0000313" key="17">
    <source>
        <dbReference type="Proteomes" id="UP000264980"/>
    </source>
</evidence>
<protein>
    <recommendedName>
        <fullName evidence="9">Multidrug resistance protein MdtA</fullName>
    </recommendedName>
    <alternativeName>
        <fullName evidence="9">Multidrug transporter MdtA</fullName>
    </alternativeName>
</protein>
<dbReference type="Gene3D" id="2.40.50.100">
    <property type="match status" value="1"/>
</dbReference>
<dbReference type="Gene3D" id="2.40.420.20">
    <property type="match status" value="1"/>
</dbReference>
<feature type="transmembrane region" description="Helical" evidence="11">
    <location>
        <begin position="12"/>
        <end position="29"/>
    </location>
</feature>
<reference evidence="16 17" key="1">
    <citation type="submission" date="2016-01" db="EMBL/GenBank/DDBJ databases">
        <authorList>
            <person name="Oliw E.H."/>
        </authorList>
    </citation>
    <scope>NUCLEOTIDE SEQUENCE [LARGE SCALE GENOMIC DNA]</scope>
    <source>
        <strain evidence="16 17">MDcuke</strain>
    </source>
</reference>
<feature type="domain" description="Multidrug resistance protein MdtA-like barrel-sandwich hybrid" evidence="13">
    <location>
        <begin position="85"/>
        <end position="228"/>
    </location>
</feature>
<dbReference type="NCBIfam" id="TIGR01730">
    <property type="entry name" value="RND_mfp"/>
    <property type="match status" value="1"/>
</dbReference>
<comment type="subcellular location">
    <subcellularLocation>
        <location evidence="1 9">Cell inner membrane</location>
        <topology evidence="1 9">Peripheral membrane protein</topology>
    </subcellularLocation>
</comment>
<feature type="domain" description="Multidrug resistance protein MdtA-like C-terminal permuted SH3" evidence="15">
    <location>
        <begin position="318"/>
        <end position="379"/>
    </location>
</feature>
<keyword evidence="11" id="KW-0812">Transmembrane</keyword>
<dbReference type="Gene3D" id="1.10.287.470">
    <property type="entry name" value="Helix hairpin bin"/>
    <property type="match status" value="1"/>
</dbReference>